<protein>
    <submittedName>
        <fullName evidence="1">Uncharacterized protein</fullName>
    </submittedName>
</protein>
<reference evidence="1" key="2">
    <citation type="submission" date="2021-09" db="EMBL/GenBank/DDBJ databases">
        <authorList>
            <person name="Jia N."/>
            <person name="Wang J."/>
            <person name="Shi W."/>
            <person name="Du L."/>
            <person name="Sun Y."/>
            <person name="Zhan W."/>
            <person name="Jiang J."/>
            <person name="Wang Q."/>
            <person name="Zhang B."/>
            <person name="Ji P."/>
            <person name="Sakyi L.B."/>
            <person name="Cui X."/>
            <person name="Yuan T."/>
            <person name="Jiang B."/>
            <person name="Yang W."/>
            <person name="Lam T.T.-Y."/>
            <person name="Chang Q."/>
            <person name="Ding S."/>
            <person name="Wang X."/>
            <person name="Zhu J."/>
            <person name="Ruan X."/>
            <person name="Zhao L."/>
            <person name="Wei J."/>
            <person name="Que T."/>
            <person name="Du C."/>
            <person name="Cheng J."/>
            <person name="Dai P."/>
            <person name="Han X."/>
            <person name="Huang E."/>
            <person name="Gao Y."/>
            <person name="Liu J."/>
            <person name="Shao H."/>
            <person name="Ye R."/>
            <person name="Li L."/>
            <person name="Wei W."/>
            <person name="Wang X."/>
            <person name="Wang C."/>
            <person name="Huo Q."/>
            <person name="Li W."/>
            <person name="Guo W."/>
            <person name="Chen H."/>
            <person name="Chen S."/>
            <person name="Zhou L."/>
            <person name="Zhou L."/>
            <person name="Ni X."/>
            <person name="Tian J."/>
            <person name="Zhou Y."/>
            <person name="Sheng Y."/>
            <person name="Liu T."/>
            <person name="Pan Y."/>
            <person name="Xia L."/>
            <person name="Li J."/>
            <person name="Zhao F."/>
            <person name="Cao W."/>
        </authorList>
    </citation>
    <scope>NUCLEOTIDE SEQUENCE</scope>
    <source>
        <strain evidence="1">Rmic-2018</strain>
        <tissue evidence="1">Larvae</tissue>
    </source>
</reference>
<dbReference type="PANTHER" id="PTHR33053">
    <property type="entry name" value="PROTEIN, PUTATIVE-RELATED"/>
    <property type="match status" value="1"/>
</dbReference>
<dbReference type="VEuPathDB" id="VectorBase:LOC119180372"/>
<keyword evidence="2" id="KW-1185">Reference proteome</keyword>
<accession>A0A9J6ESN6</accession>
<reference evidence="1" key="1">
    <citation type="journal article" date="2020" name="Cell">
        <title>Large-Scale Comparative Analyses of Tick Genomes Elucidate Their Genetic Diversity and Vector Capacities.</title>
        <authorList>
            <consortium name="Tick Genome and Microbiome Consortium (TIGMIC)"/>
            <person name="Jia N."/>
            <person name="Wang J."/>
            <person name="Shi W."/>
            <person name="Du L."/>
            <person name="Sun Y."/>
            <person name="Zhan W."/>
            <person name="Jiang J.F."/>
            <person name="Wang Q."/>
            <person name="Zhang B."/>
            <person name="Ji P."/>
            <person name="Bell-Sakyi L."/>
            <person name="Cui X.M."/>
            <person name="Yuan T.T."/>
            <person name="Jiang B.G."/>
            <person name="Yang W.F."/>
            <person name="Lam T.T."/>
            <person name="Chang Q.C."/>
            <person name="Ding S.J."/>
            <person name="Wang X.J."/>
            <person name="Zhu J.G."/>
            <person name="Ruan X.D."/>
            <person name="Zhao L."/>
            <person name="Wei J.T."/>
            <person name="Ye R.Z."/>
            <person name="Que T.C."/>
            <person name="Du C.H."/>
            <person name="Zhou Y.H."/>
            <person name="Cheng J.X."/>
            <person name="Dai P.F."/>
            <person name="Guo W.B."/>
            <person name="Han X.H."/>
            <person name="Huang E.J."/>
            <person name="Li L.F."/>
            <person name="Wei W."/>
            <person name="Gao Y.C."/>
            <person name="Liu J.Z."/>
            <person name="Shao H.Z."/>
            <person name="Wang X."/>
            <person name="Wang C.C."/>
            <person name="Yang T.C."/>
            <person name="Huo Q.B."/>
            <person name="Li W."/>
            <person name="Chen H.Y."/>
            <person name="Chen S.E."/>
            <person name="Zhou L.G."/>
            <person name="Ni X.B."/>
            <person name="Tian J.H."/>
            <person name="Sheng Y."/>
            <person name="Liu T."/>
            <person name="Pan Y.S."/>
            <person name="Xia L.Y."/>
            <person name="Li J."/>
            <person name="Zhao F."/>
            <person name="Cao W.C."/>
        </authorList>
    </citation>
    <scope>NUCLEOTIDE SEQUENCE</scope>
    <source>
        <strain evidence="1">Rmic-2018</strain>
    </source>
</reference>
<dbReference type="InterPro" id="IPR032675">
    <property type="entry name" value="LRR_dom_sf"/>
</dbReference>
<dbReference type="EMBL" id="JABSTU010000002">
    <property type="protein sequence ID" value="KAH8037425.1"/>
    <property type="molecule type" value="Genomic_DNA"/>
</dbReference>
<dbReference type="SUPFAM" id="SSF52047">
    <property type="entry name" value="RNI-like"/>
    <property type="match status" value="1"/>
</dbReference>
<dbReference type="Gene3D" id="3.80.10.10">
    <property type="entry name" value="Ribonuclease Inhibitor"/>
    <property type="match status" value="1"/>
</dbReference>
<proteinExistence type="predicted"/>
<evidence type="ECO:0000313" key="1">
    <source>
        <dbReference type="EMBL" id="KAH8037425.1"/>
    </source>
</evidence>
<evidence type="ECO:0000313" key="2">
    <source>
        <dbReference type="Proteomes" id="UP000821866"/>
    </source>
</evidence>
<gene>
    <name evidence="1" type="ORF">HPB51_009980</name>
</gene>
<dbReference type="PANTHER" id="PTHR33053:SF24">
    <property type="entry name" value="TRANSPOSASE DOMAIN-CONTAINING PROTEIN"/>
    <property type="match status" value="1"/>
</dbReference>
<organism evidence="1 2">
    <name type="scientific">Rhipicephalus microplus</name>
    <name type="common">Cattle tick</name>
    <name type="synonym">Boophilus microplus</name>
    <dbReference type="NCBI Taxonomy" id="6941"/>
    <lineage>
        <taxon>Eukaryota</taxon>
        <taxon>Metazoa</taxon>
        <taxon>Ecdysozoa</taxon>
        <taxon>Arthropoda</taxon>
        <taxon>Chelicerata</taxon>
        <taxon>Arachnida</taxon>
        <taxon>Acari</taxon>
        <taxon>Parasitiformes</taxon>
        <taxon>Ixodida</taxon>
        <taxon>Ixodoidea</taxon>
        <taxon>Ixodidae</taxon>
        <taxon>Rhipicephalinae</taxon>
        <taxon>Rhipicephalus</taxon>
        <taxon>Boophilus</taxon>
    </lineage>
</organism>
<comment type="caution">
    <text evidence="1">The sequence shown here is derived from an EMBL/GenBank/DDBJ whole genome shotgun (WGS) entry which is preliminary data.</text>
</comment>
<sequence>MRHRESLLKALRLNRTVESVVICGMDAKRTPEDVAAFKAVKSISLLKRSFASYLVNTDTLRKLRFISRPNFTNENAIRSLVIALCQAKRLVEVKADLNLKMVGFAARVSLFAQVVAENTVLRRLRLPSVKCPCAHSSMNRALLDPPDPDSADKMVPWLAAVRKNTTLRELEIDLGGFGEPECRDFFEAVADNSALHSVLVRRLPSRCPVDGICETIRKRKIANRVLIRNHHVSPVDVTALPECPEITGVIVSSRHFAAADVDLLSPLFKALSQCSHVTSLSVHCWDFSASLFESLITYLGATKTLEKIEIRITTVPLEITDEQHLDIERRLVEAIASIPRLVEVNCTGVLQYYKLGAAFAGAASAKRRRLTRVQMTRASRSSSVFTNLYTPQELARPSRQIICKEDCSFVSEADAVREITARNRNDVYAAARYVLGKLPCDSGARVIEDVHDHPWLVQKVRRLAEVDVRQAKHKIERSLKRLRNDSIDEYMRLTGVVKKYVVSVEGDRPVGVQITDINEDCWRHIRSFLKVFPRTWLIPWWHREMAESADRKFRREINRRVNASFQLIDSEADVINDTRYVDRDSRNAERESDLPSEACAVDLEDGHRRLCVHDRERPSAHSSIVPETDVPQGHVLISGDACYPSGCSVSVPHDHTDFERRAFHDSSAAASTSATSQVRQRDSFELAPTGSNEEQVCERGSVDSLLAFRERLQAWALQSRASHTSVTSLLRVLQSHECFSALPSTARALLQTPKKCLEVLQLAGGKYHHFGLSAGLQRVLQDCAELPRILKLSFNIDGLPVSKSSRGQFWCILGRISNLEDKAPFIVGVFFGSSKPNNAYSIFHKFT</sequence>
<name>A0A9J6ESN6_RHIMP</name>
<dbReference type="Proteomes" id="UP000821866">
    <property type="component" value="Chromosome 10"/>
</dbReference>
<dbReference type="AlphaFoldDB" id="A0A9J6ESN6"/>